<accession>A0A158Q8N3</accession>
<evidence type="ECO:0000256" key="5">
    <source>
        <dbReference type="SAM" id="Phobius"/>
    </source>
</evidence>
<dbReference type="PROSITE" id="PS50262">
    <property type="entry name" value="G_PROTEIN_RECEP_F1_2"/>
    <property type="match status" value="1"/>
</dbReference>
<feature type="transmembrane region" description="Helical" evidence="5">
    <location>
        <begin position="154"/>
        <end position="174"/>
    </location>
</feature>
<dbReference type="PANTHER" id="PTHR46641">
    <property type="entry name" value="FMRFAMIDE RECEPTOR-RELATED"/>
    <property type="match status" value="1"/>
</dbReference>
<proteinExistence type="predicted"/>
<dbReference type="GO" id="GO:0004930">
    <property type="term" value="F:G protein-coupled receptor activity"/>
    <property type="evidence" value="ECO:0007669"/>
    <property type="project" value="InterPro"/>
</dbReference>
<keyword evidence="4 5" id="KW-0472">Membrane</keyword>
<organism evidence="7 8">
    <name type="scientific">Elaeophora elaphi</name>
    <dbReference type="NCBI Taxonomy" id="1147741"/>
    <lineage>
        <taxon>Eukaryota</taxon>
        <taxon>Metazoa</taxon>
        <taxon>Ecdysozoa</taxon>
        <taxon>Nematoda</taxon>
        <taxon>Chromadorea</taxon>
        <taxon>Rhabditida</taxon>
        <taxon>Spirurina</taxon>
        <taxon>Spiruromorpha</taxon>
        <taxon>Filarioidea</taxon>
        <taxon>Onchocercidae</taxon>
        <taxon>Elaeophora</taxon>
    </lineage>
</organism>
<evidence type="ECO:0000259" key="6">
    <source>
        <dbReference type="PROSITE" id="PS50262"/>
    </source>
</evidence>
<keyword evidence="3 5" id="KW-1133">Transmembrane helix</keyword>
<feature type="transmembrane region" description="Helical" evidence="5">
    <location>
        <begin position="361"/>
        <end position="380"/>
    </location>
</feature>
<dbReference type="CDD" id="cd14978">
    <property type="entry name" value="7tmA_FMRFamide_R-like"/>
    <property type="match status" value="1"/>
</dbReference>
<dbReference type="GO" id="GO:0016020">
    <property type="term" value="C:membrane"/>
    <property type="evidence" value="ECO:0007669"/>
    <property type="project" value="UniProtKB-SubCell"/>
</dbReference>
<feature type="domain" description="G-protein coupled receptors family 1 profile" evidence="6">
    <location>
        <begin position="48"/>
        <end position="377"/>
    </location>
</feature>
<sequence>MEMYENKSLPMLAPNDSIVYCLDSIFTNDQVDYRLYGNLPISIFGILINLINIIIFSHPDMRRSLVNLFLLSISITDLLLLVFNFFFLLFPVIALFSNSFILQDIYPIVLRFSYPLARIAQTCGVYLTLFVSVHRYLGVCHPFQAKRWITGKPVKCAIFGSLVFSFVINATTWLELTVVPCYSNEFHRLSRHIQLTELQMDYTYGIVMKVITYTLVMFIFPFLILIIVNTRIVLALKHSTNMRALHTSRKSLLSKTNSSQKNNQNEMTVILNPPLSTTTLQFSSANSTCFRPMVSRTAKPVTNLHSSTRDSSVTLMLLAIVAMFLTCNGLAFCNNIIEILIFVDKIDSSENESAFEKSVEIANILVSLNSSTSIFIYLTFSSKYRDIVKEYLGLKNADKAHSRTLTAAGIAVRHTFEYPFVMRDEISPRAYLSNLVRPRISALLRCPISAQRN</sequence>
<dbReference type="SUPFAM" id="SSF81321">
    <property type="entry name" value="Family A G protein-coupled receptor-like"/>
    <property type="match status" value="1"/>
</dbReference>
<dbReference type="WBParaSite" id="EEL_0000820201-mRNA-1">
    <property type="protein sequence ID" value="EEL_0000820201-mRNA-1"/>
    <property type="gene ID" value="EEL_0000820201"/>
</dbReference>
<reference evidence="8" key="1">
    <citation type="submission" date="2016-04" db="UniProtKB">
        <authorList>
            <consortium name="WormBaseParasite"/>
        </authorList>
    </citation>
    <scope>IDENTIFICATION</scope>
</reference>
<evidence type="ECO:0000313" key="7">
    <source>
        <dbReference type="Proteomes" id="UP000050640"/>
    </source>
</evidence>
<keyword evidence="7" id="KW-1185">Reference proteome</keyword>
<evidence type="ECO:0000256" key="1">
    <source>
        <dbReference type="ARBA" id="ARBA00004370"/>
    </source>
</evidence>
<comment type="subcellular location">
    <subcellularLocation>
        <location evidence="1">Membrane</location>
    </subcellularLocation>
</comment>
<feature type="transmembrane region" description="Helical" evidence="5">
    <location>
        <begin position="116"/>
        <end position="133"/>
    </location>
</feature>
<dbReference type="InterPro" id="IPR052954">
    <property type="entry name" value="GPCR-Ligand_Int"/>
</dbReference>
<dbReference type="AlphaFoldDB" id="A0A158Q8N3"/>
<name>A0A158Q8N3_9BILA</name>
<evidence type="ECO:0000256" key="4">
    <source>
        <dbReference type="ARBA" id="ARBA00023136"/>
    </source>
</evidence>
<evidence type="ECO:0000256" key="3">
    <source>
        <dbReference type="ARBA" id="ARBA00022989"/>
    </source>
</evidence>
<dbReference type="STRING" id="1147741.A0A158Q8N3"/>
<dbReference type="InterPro" id="IPR017452">
    <property type="entry name" value="GPCR_Rhodpsn_7TM"/>
</dbReference>
<dbReference type="PANTHER" id="PTHR46641:SF7">
    <property type="entry name" value="G-PROTEIN COUPLED RECEPTORS FAMILY 1 PROFILE DOMAIN-CONTAINING PROTEIN"/>
    <property type="match status" value="1"/>
</dbReference>
<evidence type="ECO:0000256" key="2">
    <source>
        <dbReference type="ARBA" id="ARBA00022692"/>
    </source>
</evidence>
<feature type="transmembrane region" description="Helical" evidence="5">
    <location>
        <begin position="315"/>
        <end position="341"/>
    </location>
</feature>
<dbReference type="Pfam" id="PF00001">
    <property type="entry name" value="7tm_1"/>
    <property type="match status" value="1"/>
</dbReference>
<dbReference type="PRINTS" id="PR00237">
    <property type="entry name" value="GPCRRHODOPSN"/>
</dbReference>
<feature type="transmembrane region" description="Helical" evidence="5">
    <location>
        <begin position="35"/>
        <end position="56"/>
    </location>
</feature>
<dbReference type="Gene3D" id="1.20.1070.10">
    <property type="entry name" value="Rhodopsin 7-helix transmembrane proteins"/>
    <property type="match status" value="1"/>
</dbReference>
<feature type="transmembrane region" description="Helical" evidence="5">
    <location>
        <begin position="68"/>
        <end position="96"/>
    </location>
</feature>
<evidence type="ECO:0000313" key="8">
    <source>
        <dbReference type="WBParaSite" id="EEL_0000820201-mRNA-1"/>
    </source>
</evidence>
<protein>
    <submittedName>
        <fullName evidence="8">G_PROTEIN_RECEP_F1_2 domain-containing protein</fullName>
    </submittedName>
</protein>
<dbReference type="Proteomes" id="UP000050640">
    <property type="component" value="Unplaced"/>
</dbReference>
<feature type="transmembrane region" description="Helical" evidence="5">
    <location>
        <begin position="210"/>
        <end position="234"/>
    </location>
</feature>
<keyword evidence="2 5" id="KW-0812">Transmembrane</keyword>
<dbReference type="InterPro" id="IPR000276">
    <property type="entry name" value="GPCR_Rhodpsn"/>
</dbReference>